<dbReference type="PROSITE" id="PS51379">
    <property type="entry name" value="4FE4S_FER_2"/>
    <property type="match status" value="1"/>
</dbReference>
<keyword evidence="3" id="KW-0411">Iron-sulfur</keyword>
<evidence type="ECO:0000256" key="3">
    <source>
        <dbReference type="ARBA" id="ARBA00023014"/>
    </source>
</evidence>
<evidence type="ECO:0000313" key="7">
    <source>
        <dbReference type="Proteomes" id="UP001058682"/>
    </source>
</evidence>
<dbReference type="InterPro" id="IPR019554">
    <property type="entry name" value="Soluble_ligand-bd"/>
</dbReference>
<name>A0AAE9MTY3_9SPIR</name>
<dbReference type="GO" id="GO:0009055">
    <property type="term" value="F:electron transfer activity"/>
    <property type="evidence" value="ECO:0007669"/>
    <property type="project" value="InterPro"/>
</dbReference>
<dbReference type="EMBL" id="CP038804">
    <property type="protein sequence ID" value="UTY33173.1"/>
    <property type="molecule type" value="Genomic_DNA"/>
</dbReference>
<dbReference type="Proteomes" id="UP001059401">
    <property type="component" value="Chromosome"/>
</dbReference>
<dbReference type="InterPro" id="IPR010208">
    <property type="entry name" value="Ion_transpt_RnfC/RsxC"/>
</dbReference>
<dbReference type="Pfam" id="PF10531">
    <property type="entry name" value="SLBB"/>
    <property type="match status" value="1"/>
</dbReference>
<dbReference type="PANTHER" id="PTHR43034">
    <property type="entry name" value="ION-TRANSLOCATING OXIDOREDUCTASE COMPLEX SUBUNIT C"/>
    <property type="match status" value="1"/>
</dbReference>
<dbReference type="InterPro" id="IPR026902">
    <property type="entry name" value="RnfC_N"/>
</dbReference>
<gene>
    <name evidence="6" type="ORF">E4N74_03485</name>
    <name evidence="5" type="ORF">E4N76_04170</name>
</gene>
<proteinExistence type="predicted"/>
<dbReference type="GO" id="GO:0051539">
    <property type="term" value="F:4 iron, 4 sulfur cluster binding"/>
    <property type="evidence" value="ECO:0007669"/>
    <property type="project" value="InterPro"/>
</dbReference>
<dbReference type="PROSITE" id="PS00198">
    <property type="entry name" value="4FE4S_FER_1"/>
    <property type="match status" value="1"/>
</dbReference>
<dbReference type="PANTHER" id="PTHR43034:SF2">
    <property type="entry name" value="ION-TRANSLOCATING OXIDOREDUCTASE COMPLEX SUBUNIT C"/>
    <property type="match status" value="1"/>
</dbReference>
<dbReference type="Pfam" id="PF13375">
    <property type="entry name" value="RnfC_N"/>
    <property type="match status" value="1"/>
</dbReference>
<dbReference type="Gene3D" id="1.10.1060.10">
    <property type="entry name" value="Alpha-helical ferredoxin"/>
    <property type="match status" value="1"/>
</dbReference>
<dbReference type="EMBL" id="CP038802">
    <property type="protein sequence ID" value="UTY28259.1"/>
    <property type="molecule type" value="Genomic_DNA"/>
</dbReference>
<dbReference type="InterPro" id="IPR009051">
    <property type="entry name" value="Helical_ferredxn"/>
</dbReference>
<reference evidence="6" key="1">
    <citation type="submission" date="2019-04" db="EMBL/GenBank/DDBJ databases">
        <title>Whole genome sequencing of oral phylogroup 2 treponemes.</title>
        <authorList>
            <person name="Chan Y."/>
            <person name="Zeng H.H."/>
            <person name="Yu X.L."/>
            <person name="Leung W.K."/>
            <person name="Watt R.M."/>
        </authorList>
    </citation>
    <scope>NUCLEOTIDE SEQUENCE</scope>
    <source>
        <strain evidence="6">OMZ 835</strain>
        <strain evidence="5">OMZ 847</strain>
    </source>
</reference>
<sequence>MTEFLRFKRGKEILEYPKISASFEGNAFLPQRAFIPIAFDSKKPPETIVMRGETVKEGQIIARTEKPFSIGIYSSIPGIVYDFVDFTLPDGKHIHTAAVKLEGSFDILGRPSADYPWRTSSYSEIIRAIDYSGILNTAEISPVPLAYRIRNALKKGGADIYISLFDKDPSSGVDSILFDNFFEEVAEGLGIAAKVLNAASLTCIHKLVKSDLYKLEKISEVCEPFCKVKFINASNYYPLVQNNYFENKENTFLIDIPTAIYTYEVVRTNNPITSVYILVTGKAINEPKVLKVKIGTPIGNLIEECGGFKTMPAQIILNGLIGGIPVDSLDIPVTSTLKSIHIPGKDNIKKYSTDDCINCGLCFSSCPLYLEPKKIVTAIERSALNEDILKQIEICSGCACCSACCPSRIPLCSIILEMSKKIKKGSSI</sequence>
<evidence type="ECO:0000256" key="1">
    <source>
        <dbReference type="ARBA" id="ARBA00022723"/>
    </source>
</evidence>
<dbReference type="RefSeq" id="WP_255806149.1">
    <property type="nucleotide sequence ID" value="NZ_CP038802.1"/>
</dbReference>
<evidence type="ECO:0000313" key="8">
    <source>
        <dbReference type="Proteomes" id="UP001059401"/>
    </source>
</evidence>
<dbReference type="GO" id="GO:0016020">
    <property type="term" value="C:membrane"/>
    <property type="evidence" value="ECO:0007669"/>
    <property type="project" value="InterPro"/>
</dbReference>
<dbReference type="AlphaFoldDB" id="A0AAE9MTY3"/>
<dbReference type="SUPFAM" id="SSF46548">
    <property type="entry name" value="alpha-helical ferredoxin"/>
    <property type="match status" value="1"/>
</dbReference>
<evidence type="ECO:0000256" key="2">
    <source>
        <dbReference type="ARBA" id="ARBA00023004"/>
    </source>
</evidence>
<feature type="domain" description="4Fe-4S ferredoxin-type" evidence="4">
    <location>
        <begin position="347"/>
        <end position="375"/>
    </location>
</feature>
<dbReference type="Proteomes" id="UP001058682">
    <property type="component" value="Chromosome"/>
</dbReference>
<keyword evidence="1" id="KW-0479">Metal-binding</keyword>
<dbReference type="InterPro" id="IPR017896">
    <property type="entry name" value="4Fe4S_Fe-S-bd"/>
</dbReference>
<protein>
    <recommendedName>
        <fullName evidence="4">4Fe-4S ferredoxin-type domain-containing protein</fullName>
    </recommendedName>
</protein>
<dbReference type="GO" id="GO:0046872">
    <property type="term" value="F:metal ion binding"/>
    <property type="evidence" value="ECO:0007669"/>
    <property type="project" value="UniProtKB-KW"/>
</dbReference>
<keyword evidence="2" id="KW-0408">Iron</keyword>
<organism evidence="6 7">
    <name type="scientific">Treponema putidum</name>
    <dbReference type="NCBI Taxonomy" id="221027"/>
    <lineage>
        <taxon>Bacteria</taxon>
        <taxon>Pseudomonadati</taxon>
        <taxon>Spirochaetota</taxon>
        <taxon>Spirochaetia</taxon>
        <taxon>Spirochaetales</taxon>
        <taxon>Treponemataceae</taxon>
        <taxon>Treponema</taxon>
    </lineage>
</organism>
<keyword evidence="8" id="KW-1185">Reference proteome</keyword>
<dbReference type="InterPro" id="IPR017900">
    <property type="entry name" value="4Fe4S_Fe_S_CS"/>
</dbReference>
<evidence type="ECO:0000259" key="4">
    <source>
        <dbReference type="PROSITE" id="PS51379"/>
    </source>
</evidence>
<evidence type="ECO:0000313" key="5">
    <source>
        <dbReference type="EMBL" id="UTY28259.1"/>
    </source>
</evidence>
<accession>A0AAE9MTY3</accession>
<evidence type="ECO:0000313" key="6">
    <source>
        <dbReference type="EMBL" id="UTY33173.1"/>
    </source>
</evidence>